<dbReference type="Proteomes" id="UP000182915">
    <property type="component" value="Chromosome I"/>
</dbReference>
<keyword evidence="2" id="KW-0808">Transferase</keyword>
<dbReference type="PANTHER" id="PTHR43591">
    <property type="entry name" value="METHYLTRANSFERASE"/>
    <property type="match status" value="1"/>
</dbReference>
<feature type="domain" description="Methyltransferase" evidence="1">
    <location>
        <begin position="49"/>
        <end position="139"/>
    </location>
</feature>
<dbReference type="InterPro" id="IPR041698">
    <property type="entry name" value="Methyltransf_25"/>
</dbReference>
<dbReference type="Gene3D" id="3.40.50.150">
    <property type="entry name" value="Vaccinia Virus protein VP39"/>
    <property type="match status" value="1"/>
</dbReference>
<reference evidence="3" key="1">
    <citation type="submission" date="2016-10" db="EMBL/GenBank/DDBJ databases">
        <authorList>
            <person name="Varghese N."/>
            <person name="Submissions S."/>
        </authorList>
    </citation>
    <scope>NUCLEOTIDE SEQUENCE [LARGE SCALE GENOMIC DNA]</scope>
    <source>
        <strain evidence="3">DSM 45405</strain>
    </source>
</reference>
<proteinExistence type="predicted"/>
<evidence type="ECO:0000313" key="3">
    <source>
        <dbReference type="Proteomes" id="UP000182915"/>
    </source>
</evidence>
<keyword evidence="2" id="KW-0489">Methyltransferase</keyword>
<dbReference type="AlphaFoldDB" id="A0A1H6LYC0"/>
<dbReference type="InterPro" id="IPR029063">
    <property type="entry name" value="SAM-dependent_MTases_sf"/>
</dbReference>
<evidence type="ECO:0000259" key="1">
    <source>
        <dbReference type="Pfam" id="PF13649"/>
    </source>
</evidence>
<accession>A0A1H6LYC0</accession>
<dbReference type="OrthoDB" id="9805171at2"/>
<evidence type="ECO:0000313" key="2">
    <source>
        <dbReference type="EMBL" id="SEH90583.1"/>
    </source>
</evidence>
<dbReference type="GO" id="GO:0032259">
    <property type="term" value="P:methylation"/>
    <property type="evidence" value="ECO:0007669"/>
    <property type="project" value="UniProtKB-KW"/>
</dbReference>
<protein>
    <submittedName>
        <fullName evidence="2">Methyltransferase domain-containing protein</fullName>
    </submittedName>
</protein>
<organism evidence="2 3">
    <name type="scientific">Mycolicibacterium rutilum</name>
    <name type="common">Mycobacterium rutilum</name>
    <dbReference type="NCBI Taxonomy" id="370526"/>
    <lineage>
        <taxon>Bacteria</taxon>
        <taxon>Bacillati</taxon>
        <taxon>Actinomycetota</taxon>
        <taxon>Actinomycetes</taxon>
        <taxon>Mycobacteriales</taxon>
        <taxon>Mycobacteriaceae</taxon>
        <taxon>Mycolicibacterium</taxon>
    </lineage>
</organism>
<dbReference type="STRING" id="370526.SAMN04489835_5501"/>
<sequence>MNFLRRTRDGYDATAAAYAERFHDHLRDKPLDLAMLSGFAGLIRPGGLVADVGCGTGATSRILADCGVDVVGIDLSPNMIDQARRLNPGLRFEVGSMLNLDFPDDHLDGLCAWYSVIHIPDEQLPQVFSEFRRVLRPGGRALLAFQVGDEPRVLAEAFGEPVDLTFHRRRPEAVERLLADAGLHPYARMVRSADDDGLESTPQAYLVASTTSANC</sequence>
<dbReference type="SUPFAM" id="SSF53335">
    <property type="entry name" value="S-adenosyl-L-methionine-dependent methyltransferases"/>
    <property type="match status" value="1"/>
</dbReference>
<dbReference type="Pfam" id="PF13649">
    <property type="entry name" value="Methyltransf_25"/>
    <property type="match status" value="1"/>
</dbReference>
<gene>
    <name evidence="2" type="ORF">SAMN04489835_5501</name>
</gene>
<dbReference type="CDD" id="cd02440">
    <property type="entry name" value="AdoMet_MTases"/>
    <property type="match status" value="1"/>
</dbReference>
<dbReference type="EMBL" id="LT629971">
    <property type="protein sequence ID" value="SEH90583.1"/>
    <property type="molecule type" value="Genomic_DNA"/>
</dbReference>
<dbReference type="GO" id="GO:0008168">
    <property type="term" value="F:methyltransferase activity"/>
    <property type="evidence" value="ECO:0007669"/>
    <property type="project" value="UniProtKB-KW"/>
</dbReference>
<keyword evidence="3" id="KW-1185">Reference proteome</keyword>
<name>A0A1H6LYC0_MYCRU</name>
<dbReference type="RefSeq" id="WP_083409884.1">
    <property type="nucleotide sequence ID" value="NZ_LT629971.1"/>
</dbReference>